<evidence type="ECO:0000256" key="3">
    <source>
        <dbReference type="ARBA" id="ARBA00023210"/>
    </source>
</evidence>
<evidence type="ECO:0000256" key="5">
    <source>
        <dbReference type="ARBA" id="ARBA00046874"/>
    </source>
</evidence>
<dbReference type="Gene3D" id="2.160.20.70">
    <property type="match status" value="1"/>
</dbReference>
<dbReference type="GO" id="GO:1901891">
    <property type="term" value="P:regulation of cell septum assembly"/>
    <property type="evidence" value="ECO:0007669"/>
    <property type="project" value="InterPro"/>
</dbReference>
<dbReference type="Pfam" id="PF22642">
    <property type="entry name" value="MinC_N_1"/>
    <property type="match status" value="1"/>
</dbReference>
<dbReference type="HAMAP" id="MF_00267">
    <property type="entry name" value="MinC"/>
    <property type="match status" value="1"/>
</dbReference>
<dbReference type="SUPFAM" id="SSF63848">
    <property type="entry name" value="Cell-division inhibitor MinC, C-terminal domain"/>
    <property type="match status" value="1"/>
</dbReference>
<dbReference type="GO" id="GO:0000902">
    <property type="term" value="P:cell morphogenesis"/>
    <property type="evidence" value="ECO:0007669"/>
    <property type="project" value="InterPro"/>
</dbReference>
<dbReference type="InterPro" id="IPR013033">
    <property type="entry name" value="MinC"/>
</dbReference>
<evidence type="ECO:0000256" key="2">
    <source>
        <dbReference type="ARBA" id="ARBA00022618"/>
    </source>
</evidence>
<dbReference type="InterPro" id="IPR005526">
    <property type="entry name" value="Septum_form_inhib_MinC_C"/>
</dbReference>
<keyword evidence="4 6" id="KW-0131">Cell cycle</keyword>
<feature type="domain" description="Septum formation inhibitor MinC C-terminal" evidence="7">
    <location>
        <begin position="109"/>
        <end position="209"/>
    </location>
</feature>
<evidence type="ECO:0000256" key="4">
    <source>
        <dbReference type="ARBA" id="ARBA00023306"/>
    </source>
</evidence>
<dbReference type="Proteomes" id="UP000184301">
    <property type="component" value="Unassembled WGS sequence"/>
</dbReference>
<dbReference type="Gene3D" id="3.30.160.540">
    <property type="match status" value="1"/>
</dbReference>
<dbReference type="GO" id="GO:0000917">
    <property type="term" value="P:division septum assembly"/>
    <property type="evidence" value="ECO:0007669"/>
    <property type="project" value="UniProtKB-KW"/>
</dbReference>
<comment type="subunit">
    <text evidence="5 6">Interacts with MinD and FtsZ.</text>
</comment>
<feature type="domain" description="Septum site-determining protein MinC N-terminal" evidence="8">
    <location>
        <begin position="5"/>
        <end position="79"/>
    </location>
</feature>
<dbReference type="OrthoDB" id="9790810at2"/>
<comment type="similarity">
    <text evidence="1 6">Belongs to the MinC family.</text>
</comment>
<name>A0A1M6N3H7_9FIRM</name>
<evidence type="ECO:0000256" key="6">
    <source>
        <dbReference type="HAMAP-Rule" id="MF_00267"/>
    </source>
</evidence>
<dbReference type="InterPro" id="IPR036145">
    <property type="entry name" value="MinC_C_sf"/>
</dbReference>
<sequence length="214" mass="23924">MDNLVKIKSSKYGLEVYLNAEVSFEDLLLAVHSKFQDAAKFFNGAKMAASFSGRVMTSEEEQQLIQVISKAADIDIICIIDKDEENDLIYRNLLDTCYETKDRREGQFYKGTLYKRQVLESETSIIVLGDVEPGAKIAAKGNIVVIGKLYGSVHAGITGDRSAFVVALDMQPKHLKIADVEAKRQNVYQENSEIDGPKIAVLDRSHIYIDPLVY</sequence>
<dbReference type="STRING" id="1121950.SAMN02745243_01697"/>
<evidence type="ECO:0000313" key="10">
    <source>
        <dbReference type="Proteomes" id="UP000184301"/>
    </source>
</evidence>
<gene>
    <name evidence="6" type="primary">minC</name>
    <name evidence="9" type="ORF">SAMN02745243_01697</name>
</gene>
<dbReference type="PANTHER" id="PTHR34108">
    <property type="entry name" value="SEPTUM SITE-DETERMINING PROTEIN MINC"/>
    <property type="match status" value="1"/>
</dbReference>
<dbReference type="InterPro" id="IPR055219">
    <property type="entry name" value="MinC_N_1"/>
</dbReference>
<dbReference type="AlphaFoldDB" id="A0A1M6N3H7"/>
<keyword evidence="10" id="KW-1185">Reference proteome</keyword>
<dbReference type="EMBL" id="FQZY01000021">
    <property type="protein sequence ID" value="SHJ90227.1"/>
    <property type="molecule type" value="Genomic_DNA"/>
</dbReference>
<evidence type="ECO:0000259" key="7">
    <source>
        <dbReference type="Pfam" id="PF03775"/>
    </source>
</evidence>
<dbReference type="Pfam" id="PF03775">
    <property type="entry name" value="MinC_C"/>
    <property type="match status" value="1"/>
</dbReference>
<comment type="function">
    <text evidence="6">Cell division inhibitor that blocks the formation of polar Z ring septums. Rapidly oscillates between the poles of the cell to destabilize FtsZ filaments that have formed before they mature into polar Z rings. Prevents FtsZ polymerization.</text>
</comment>
<accession>A0A1M6N3H7</accession>
<dbReference type="PANTHER" id="PTHR34108:SF1">
    <property type="entry name" value="SEPTUM SITE-DETERMINING PROTEIN MINC"/>
    <property type="match status" value="1"/>
</dbReference>
<keyword evidence="2 6" id="KW-0132">Cell division</keyword>
<reference evidence="9 10" key="1">
    <citation type="submission" date="2016-11" db="EMBL/GenBank/DDBJ databases">
        <authorList>
            <person name="Jaros S."/>
            <person name="Januszkiewicz K."/>
            <person name="Wedrychowicz H."/>
        </authorList>
    </citation>
    <scope>NUCLEOTIDE SEQUENCE [LARGE SCALE GENOMIC DNA]</scope>
    <source>
        <strain evidence="9 10">DSM 15480</strain>
    </source>
</reference>
<dbReference type="RefSeq" id="WP_073108475.1">
    <property type="nucleotide sequence ID" value="NZ_FQZY01000021.1"/>
</dbReference>
<protein>
    <recommendedName>
        <fullName evidence="6">Probable septum site-determining protein MinC</fullName>
    </recommendedName>
</protein>
<evidence type="ECO:0000256" key="1">
    <source>
        <dbReference type="ARBA" id="ARBA00006291"/>
    </source>
</evidence>
<evidence type="ECO:0000313" key="9">
    <source>
        <dbReference type="EMBL" id="SHJ90227.1"/>
    </source>
</evidence>
<proteinExistence type="inferred from homology"/>
<dbReference type="InterPro" id="IPR016098">
    <property type="entry name" value="CAP/MinC_C"/>
</dbReference>
<organism evidence="9 10">
    <name type="scientific">Hespellia stercorisuis DSM 15480</name>
    <dbReference type="NCBI Taxonomy" id="1121950"/>
    <lineage>
        <taxon>Bacteria</taxon>
        <taxon>Bacillati</taxon>
        <taxon>Bacillota</taxon>
        <taxon>Clostridia</taxon>
        <taxon>Lachnospirales</taxon>
        <taxon>Lachnospiraceae</taxon>
        <taxon>Hespellia</taxon>
    </lineage>
</organism>
<evidence type="ECO:0000259" key="8">
    <source>
        <dbReference type="Pfam" id="PF22642"/>
    </source>
</evidence>
<keyword evidence="3 6" id="KW-0717">Septation</keyword>